<organism evidence="1 2">
    <name type="scientific">Sphaerodactylus townsendi</name>
    <dbReference type="NCBI Taxonomy" id="933632"/>
    <lineage>
        <taxon>Eukaryota</taxon>
        <taxon>Metazoa</taxon>
        <taxon>Chordata</taxon>
        <taxon>Craniata</taxon>
        <taxon>Vertebrata</taxon>
        <taxon>Euteleostomi</taxon>
        <taxon>Lepidosauria</taxon>
        <taxon>Squamata</taxon>
        <taxon>Bifurcata</taxon>
        <taxon>Gekkota</taxon>
        <taxon>Sphaerodactylidae</taxon>
        <taxon>Sphaerodactylus</taxon>
    </lineage>
</organism>
<accession>A0ACB8FI45</accession>
<name>A0ACB8FI45_9SAUR</name>
<evidence type="ECO:0000313" key="1">
    <source>
        <dbReference type="EMBL" id="KAH8005001.1"/>
    </source>
</evidence>
<gene>
    <name evidence="1" type="ORF">K3G42_022065</name>
</gene>
<evidence type="ECO:0000313" key="2">
    <source>
        <dbReference type="Proteomes" id="UP000827872"/>
    </source>
</evidence>
<dbReference type="Proteomes" id="UP000827872">
    <property type="component" value="Linkage Group LG04"/>
</dbReference>
<sequence>MSRAEATASCVRPCLAVVEGPRSTRLGTPVQANGTGLEVAMGQTEAPQVTPAGEGQAREECPSLAMGVGLVAAAGRPSCHVAIPHPAASGEGQQERSDRRWQEHPPCQSLGWRNKAHSEGGRCMPARPAVKGATALQTAQRGKQGPRSPSTKGGYRVGMEVTETALDISGIRISPPELRFLDAVPGGRYRAHLRVQNLQPQSCFLHILPPQRPQFKLIVENPKKPVASGLHITATVDYHPDKEEDLRDRLLLYIEKKLIEIPLIGYIIS</sequence>
<keyword evidence="2" id="KW-1185">Reference proteome</keyword>
<reference evidence="1" key="1">
    <citation type="submission" date="2021-08" db="EMBL/GenBank/DDBJ databases">
        <title>The first chromosome-level gecko genome reveals the dynamic sex chromosomes of Neotropical dwarf geckos (Sphaerodactylidae: Sphaerodactylus).</title>
        <authorList>
            <person name="Pinto B.J."/>
            <person name="Keating S.E."/>
            <person name="Gamble T."/>
        </authorList>
    </citation>
    <scope>NUCLEOTIDE SEQUENCE</scope>
    <source>
        <strain evidence="1">TG3544</strain>
    </source>
</reference>
<proteinExistence type="predicted"/>
<protein>
    <submittedName>
        <fullName evidence="1">Uncharacterized protein</fullName>
    </submittedName>
</protein>
<comment type="caution">
    <text evidence="1">The sequence shown here is derived from an EMBL/GenBank/DDBJ whole genome shotgun (WGS) entry which is preliminary data.</text>
</comment>
<dbReference type="EMBL" id="CM037617">
    <property type="protein sequence ID" value="KAH8005001.1"/>
    <property type="molecule type" value="Genomic_DNA"/>
</dbReference>